<dbReference type="AlphaFoldDB" id="A0A3N4ICT2"/>
<dbReference type="OrthoDB" id="2537459at2759"/>
<keyword evidence="2" id="KW-0472">Membrane</keyword>
<keyword evidence="5" id="KW-1185">Reference proteome</keyword>
<dbReference type="PROSITE" id="PS51212">
    <property type="entry name" value="WSC"/>
    <property type="match status" value="1"/>
</dbReference>
<evidence type="ECO:0000313" key="4">
    <source>
        <dbReference type="EMBL" id="RPA81950.1"/>
    </source>
</evidence>
<protein>
    <recommendedName>
        <fullName evidence="3">WSC domain-containing protein</fullName>
    </recommendedName>
</protein>
<sequence>MAAGKPVAIKSTMATGTRKITKQARPWLRSTRSYSAIFLWLLSVLIWAGMIGRASALDVTFCTEQNVAENVEPTADTFQSHGLCAAQCRDKFAFAIVQGTLCWCSNLAPDKSAAVKTSKCTSPCPGYDKENCGNLFEGYFGYILLGKAPSGTKTLSTSTSVSTPRSTPSKTVKETQTFTLSSTFLETTTITIFTSTQTKTSSTSSSSSTNTPSKTSSAIISTITTSDGRITTVTAVPTSNQSVLPTSPSSQENNGSFFSNTGKVVGLFVGLAILIGLMVLGLLFFLHKRKQQRGMHLTGGNTTPEPGMIGAGGRGMFGGIFGPGMSEKNGASTFPPPVGRPSVVIDQRLEPDVLHNTRMESDNASRLSFRSLRDDTDYSRRVLRVTNAD</sequence>
<dbReference type="SMART" id="SM00321">
    <property type="entry name" value="WSC"/>
    <property type="match status" value="1"/>
</dbReference>
<dbReference type="EMBL" id="ML119675">
    <property type="protein sequence ID" value="RPA81950.1"/>
    <property type="molecule type" value="Genomic_DNA"/>
</dbReference>
<evidence type="ECO:0000313" key="5">
    <source>
        <dbReference type="Proteomes" id="UP000275078"/>
    </source>
</evidence>
<feature type="domain" description="WSC" evidence="3">
    <location>
        <begin position="56"/>
        <end position="145"/>
    </location>
</feature>
<reference evidence="4 5" key="1">
    <citation type="journal article" date="2018" name="Nat. Ecol. Evol.">
        <title>Pezizomycetes genomes reveal the molecular basis of ectomycorrhizal truffle lifestyle.</title>
        <authorList>
            <person name="Murat C."/>
            <person name="Payen T."/>
            <person name="Noel B."/>
            <person name="Kuo A."/>
            <person name="Morin E."/>
            <person name="Chen J."/>
            <person name="Kohler A."/>
            <person name="Krizsan K."/>
            <person name="Balestrini R."/>
            <person name="Da Silva C."/>
            <person name="Montanini B."/>
            <person name="Hainaut M."/>
            <person name="Levati E."/>
            <person name="Barry K.W."/>
            <person name="Belfiori B."/>
            <person name="Cichocki N."/>
            <person name="Clum A."/>
            <person name="Dockter R.B."/>
            <person name="Fauchery L."/>
            <person name="Guy J."/>
            <person name="Iotti M."/>
            <person name="Le Tacon F."/>
            <person name="Lindquist E.A."/>
            <person name="Lipzen A."/>
            <person name="Malagnac F."/>
            <person name="Mello A."/>
            <person name="Molinier V."/>
            <person name="Miyauchi S."/>
            <person name="Poulain J."/>
            <person name="Riccioni C."/>
            <person name="Rubini A."/>
            <person name="Sitrit Y."/>
            <person name="Splivallo R."/>
            <person name="Traeger S."/>
            <person name="Wang M."/>
            <person name="Zifcakova L."/>
            <person name="Wipf D."/>
            <person name="Zambonelli A."/>
            <person name="Paolocci F."/>
            <person name="Nowrousian M."/>
            <person name="Ottonello S."/>
            <person name="Baldrian P."/>
            <person name="Spatafora J.W."/>
            <person name="Henrissat B."/>
            <person name="Nagy L.G."/>
            <person name="Aury J.M."/>
            <person name="Wincker P."/>
            <person name="Grigoriev I.V."/>
            <person name="Bonfante P."/>
            <person name="Martin F.M."/>
        </authorList>
    </citation>
    <scope>NUCLEOTIDE SEQUENCE [LARGE SCALE GENOMIC DNA]</scope>
    <source>
        <strain evidence="4 5">RN42</strain>
    </source>
</reference>
<evidence type="ECO:0000259" key="3">
    <source>
        <dbReference type="PROSITE" id="PS51212"/>
    </source>
</evidence>
<dbReference type="Pfam" id="PF01822">
    <property type="entry name" value="WSC"/>
    <property type="match status" value="1"/>
</dbReference>
<feature type="transmembrane region" description="Helical" evidence="2">
    <location>
        <begin position="264"/>
        <end position="286"/>
    </location>
</feature>
<keyword evidence="2" id="KW-0812">Transmembrane</keyword>
<dbReference type="Proteomes" id="UP000275078">
    <property type="component" value="Unassembled WGS sequence"/>
</dbReference>
<accession>A0A3N4ICT2</accession>
<feature type="region of interest" description="Disordered" evidence="1">
    <location>
        <begin position="151"/>
        <end position="170"/>
    </location>
</feature>
<organism evidence="4 5">
    <name type="scientific">Ascobolus immersus RN42</name>
    <dbReference type="NCBI Taxonomy" id="1160509"/>
    <lineage>
        <taxon>Eukaryota</taxon>
        <taxon>Fungi</taxon>
        <taxon>Dikarya</taxon>
        <taxon>Ascomycota</taxon>
        <taxon>Pezizomycotina</taxon>
        <taxon>Pezizomycetes</taxon>
        <taxon>Pezizales</taxon>
        <taxon>Ascobolaceae</taxon>
        <taxon>Ascobolus</taxon>
    </lineage>
</organism>
<name>A0A3N4ICT2_ASCIM</name>
<dbReference type="STRING" id="1160509.A0A3N4ICT2"/>
<evidence type="ECO:0000256" key="2">
    <source>
        <dbReference type="SAM" id="Phobius"/>
    </source>
</evidence>
<dbReference type="InterPro" id="IPR002889">
    <property type="entry name" value="WSC_carb-bd"/>
</dbReference>
<evidence type="ECO:0000256" key="1">
    <source>
        <dbReference type="SAM" id="MobiDB-lite"/>
    </source>
</evidence>
<gene>
    <name evidence="4" type="ORF">BJ508DRAFT_325972</name>
</gene>
<proteinExistence type="predicted"/>
<keyword evidence="2" id="KW-1133">Transmembrane helix</keyword>